<evidence type="ECO:0000313" key="3">
    <source>
        <dbReference type="EMBL" id="PPK49255.1"/>
    </source>
</evidence>
<dbReference type="Gene3D" id="3.10.620.30">
    <property type="match status" value="1"/>
</dbReference>
<keyword evidence="1" id="KW-0812">Transmembrane</keyword>
<dbReference type="PANTHER" id="PTHR42736:SF1">
    <property type="entry name" value="PROTEIN-GLUTAMINE GAMMA-GLUTAMYLTRANSFERASE"/>
    <property type="match status" value="1"/>
</dbReference>
<dbReference type="Proteomes" id="UP000239863">
    <property type="component" value="Unassembled WGS sequence"/>
</dbReference>
<evidence type="ECO:0000259" key="2">
    <source>
        <dbReference type="SMART" id="SM00460"/>
    </source>
</evidence>
<protein>
    <submittedName>
        <fullName evidence="3">Transglutaminase superfamily protein</fullName>
    </submittedName>
</protein>
<comment type="caution">
    <text evidence="3">The sequence shown here is derived from an EMBL/GenBank/DDBJ whole genome shotgun (WGS) entry which is preliminary data.</text>
</comment>
<feature type="transmembrane region" description="Helical" evidence="1">
    <location>
        <begin position="63"/>
        <end position="79"/>
    </location>
</feature>
<dbReference type="PANTHER" id="PTHR42736">
    <property type="entry name" value="PROTEIN-GLUTAMINE GAMMA-GLUTAMYLTRANSFERASE"/>
    <property type="match status" value="1"/>
</dbReference>
<dbReference type="SUPFAM" id="SSF54001">
    <property type="entry name" value="Cysteine proteinases"/>
    <property type="match status" value="1"/>
</dbReference>
<dbReference type="OrthoDB" id="9804872at2"/>
<gene>
    <name evidence="3" type="ORF">BD821_102170</name>
</gene>
<feature type="transmembrane region" description="Helical" evidence="1">
    <location>
        <begin position="201"/>
        <end position="219"/>
    </location>
</feature>
<feature type="transmembrane region" description="Helical" evidence="1">
    <location>
        <begin position="600"/>
        <end position="621"/>
    </location>
</feature>
<feature type="transmembrane region" description="Helical" evidence="1">
    <location>
        <begin position="30"/>
        <end position="51"/>
    </location>
</feature>
<dbReference type="AlphaFoldDB" id="A0A2S6G037"/>
<evidence type="ECO:0000313" key="4">
    <source>
        <dbReference type="Proteomes" id="UP000239863"/>
    </source>
</evidence>
<sequence length="730" mass="86467">MELKDIRWVAFMFYVNIIFFFKLLTNSYKIINFNYTYITILILITFILFYVYKEALVYKKHKAVAWILIIIASLIFIYFNKENIVMFNKSIIEDLDLLNKVISSGSDTNFNDYKRIITVVLPIICLVIFLLYYKGITHILLILTTFTMLFLWYLGYDTSVEESLFYYSLIVVINFSVSSNRINMKKMRVHNIRENIKSTSVITQTLFYGLLIAVLIKLYPVDIEGRYGNILKTKINSAITNENIEGSLNEKGYGLKVSGYNDSNLKLGGKIQLDNKEVFRVKTDQSYHLKGSVKSIYTGNSWVAQYEELQDIFKMRDTDSRYISYFGETKKSEMYIETTNIKTNTVFTPIYIMDINYSEGNKIYKNERADIYKSFNIIKEGYKLDFIDEYRMKPILINKGTDYAREDLYNYTQLPDSITERTKTLVEDIVKGTDNPLEKSKRIREYLESNYNYSLDVKDVPLDKDFVDYFLFEEKKGYCVYFATAATVMNRIAGVPSRYVEGFNMPKEKSYEDFYLVTNKDAHAWTEVLVDSKNMIWTIEDSSPTAREYESSLNENMPEVNINKSPDQDLMQDPNKDEIIKDANDEENDINTNLDYSHKYNYVFIKVIIVIFIYMFINLVTQNRRKNKILKGDYKYSYFYLERRLKTIGIKRESNETEKDYINKISNVKLRNTCLELIECLYKDYYGRYKSKEFKGKEFYFNLEKYLKEIQGISYYIYKYIIFFRVKTTS</sequence>
<name>A0A2S6G037_9CLOT</name>
<keyword evidence="1" id="KW-1133">Transmembrane helix</keyword>
<dbReference type="InterPro" id="IPR052901">
    <property type="entry name" value="Bact_TGase-like"/>
</dbReference>
<feature type="transmembrane region" description="Helical" evidence="1">
    <location>
        <begin position="164"/>
        <end position="180"/>
    </location>
</feature>
<reference evidence="3 4" key="1">
    <citation type="submission" date="2018-02" db="EMBL/GenBank/DDBJ databases">
        <title>Genomic Encyclopedia of Archaeal and Bacterial Type Strains, Phase II (KMG-II): from individual species to whole genera.</title>
        <authorList>
            <person name="Goeker M."/>
        </authorList>
    </citation>
    <scope>NUCLEOTIDE SEQUENCE [LARGE SCALE GENOMIC DNA]</scope>
    <source>
        <strain evidence="3 4">DSM 15099</strain>
    </source>
</reference>
<feature type="transmembrane region" description="Helical" evidence="1">
    <location>
        <begin position="140"/>
        <end position="158"/>
    </location>
</feature>
<organism evidence="3 4">
    <name type="scientific">Clostridium algidicarnis DSM 15099</name>
    <dbReference type="NCBI Taxonomy" id="1121295"/>
    <lineage>
        <taxon>Bacteria</taxon>
        <taxon>Bacillati</taxon>
        <taxon>Bacillota</taxon>
        <taxon>Clostridia</taxon>
        <taxon>Eubacteriales</taxon>
        <taxon>Clostridiaceae</taxon>
        <taxon>Clostridium</taxon>
    </lineage>
</organism>
<evidence type="ECO:0000256" key="1">
    <source>
        <dbReference type="SAM" id="Phobius"/>
    </source>
</evidence>
<dbReference type="STRING" id="37659.GCA_000703125_01789"/>
<proteinExistence type="predicted"/>
<dbReference type="InterPro" id="IPR002931">
    <property type="entry name" value="Transglutaminase-like"/>
</dbReference>
<dbReference type="RefSeq" id="WP_104409258.1">
    <property type="nucleotide sequence ID" value="NZ_PTIS01000002.1"/>
</dbReference>
<dbReference type="EMBL" id="PTIS01000002">
    <property type="protein sequence ID" value="PPK49255.1"/>
    <property type="molecule type" value="Genomic_DNA"/>
</dbReference>
<dbReference type="InterPro" id="IPR038765">
    <property type="entry name" value="Papain-like_cys_pep_sf"/>
</dbReference>
<dbReference type="SMART" id="SM00460">
    <property type="entry name" value="TGc"/>
    <property type="match status" value="1"/>
</dbReference>
<accession>A0A2S6G037</accession>
<feature type="domain" description="Transglutaminase-like" evidence="2">
    <location>
        <begin position="471"/>
        <end position="544"/>
    </location>
</feature>
<feature type="transmembrane region" description="Helical" evidence="1">
    <location>
        <begin position="7"/>
        <end position="24"/>
    </location>
</feature>
<dbReference type="Pfam" id="PF01841">
    <property type="entry name" value="Transglut_core"/>
    <property type="match status" value="1"/>
</dbReference>
<keyword evidence="1" id="KW-0472">Membrane</keyword>